<keyword evidence="3" id="KW-1185">Reference proteome</keyword>
<evidence type="ECO:0008006" key="4">
    <source>
        <dbReference type="Google" id="ProtNLM"/>
    </source>
</evidence>
<gene>
    <name evidence="2" type="ORF">NECAME_11235</name>
</gene>
<evidence type="ECO:0000313" key="2">
    <source>
        <dbReference type="EMBL" id="ETN77204.1"/>
    </source>
</evidence>
<reference evidence="3" key="1">
    <citation type="journal article" date="2014" name="Nat. Genet.">
        <title>Genome of the human hookworm Necator americanus.</title>
        <authorList>
            <person name="Tang Y.T."/>
            <person name="Gao X."/>
            <person name="Rosa B.A."/>
            <person name="Abubucker S."/>
            <person name="Hallsworth-Pepin K."/>
            <person name="Martin J."/>
            <person name="Tyagi R."/>
            <person name="Heizer E."/>
            <person name="Zhang X."/>
            <person name="Bhonagiri-Palsikar V."/>
            <person name="Minx P."/>
            <person name="Warren W.C."/>
            <person name="Wang Q."/>
            <person name="Zhan B."/>
            <person name="Hotez P.J."/>
            <person name="Sternberg P.W."/>
            <person name="Dougall A."/>
            <person name="Gaze S.T."/>
            <person name="Mulvenna J."/>
            <person name="Sotillo J."/>
            <person name="Ranganathan S."/>
            <person name="Rabelo E.M."/>
            <person name="Wilson R.K."/>
            <person name="Felgner P.L."/>
            <person name="Bethony J."/>
            <person name="Hawdon J.M."/>
            <person name="Gasser R.B."/>
            <person name="Loukas A."/>
            <person name="Mitreva M."/>
        </authorList>
    </citation>
    <scope>NUCLEOTIDE SEQUENCE [LARGE SCALE GENOMIC DNA]</scope>
</reference>
<proteinExistence type="predicted"/>
<organism evidence="2 3">
    <name type="scientific">Necator americanus</name>
    <name type="common">Human hookworm</name>
    <dbReference type="NCBI Taxonomy" id="51031"/>
    <lineage>
        <taxon>Eukaryota</taxon>
        <taxon>Metazoa</taxon>
        <taxon>Ecdysozoa</taxon>
        <taxon>Nematoda</taxon>
        <taxon>Chromadorea</taxon>
        <taxon>Rhabditida</taxon>
        <taxon>Rhabditina</taxon>
        <taxon>Rhabditomorpha</taxon>
        <taxon>Strongyloidea</taxon>
        <taxon>Ancylostomatidae</taxon>
        <taxon>Bunostominae</taxon>
        <taxon>Necator</taxon>
    </lineage>
</organism>
<keyword evidence="1" id="KW-1133">Transmembrane helix</keyword>
<feature type="transmembrane region" description="Helical" evidence="1">
    <location>
        <begin position="28"/>
        <end position="52"/>
    </location>
</feature>
<evidence type="ECO:0000256" key="1">
    <source>
        <dbReference type="SAM" id="Phobius"/>
    </source>
</evidence>
<dbReference type="Proteomes" id="UP000053676">
    <property type="component" value="Unassembled WGS sequence"/>
</dbReference>
<dbReference type="GeneID" id="25351264"/>
<keyword evidence="1" id="KW-0812">Transmembrane</keyword>
<evidence type="ECO:0000313" key="3">
    <source>
        <dbReference type="Proteomes" id="UP000053676"/>
    </source>
</evidence>
<accession>W2T6F0</accession>
<protein>
    <recommendedName>
        <fullName evidence="4">7TM GPCR serpentine receptor class x (Srx) domain-containing protein</fullName>
    </recommendedName>
</protein>
<dbReference type="EMBL" id="KI660188">
    <property type="protein sequence ID" value="ETN77204.1"/>
    <property type="molecule type" value="Genomic_DNA"/>
</dbReference>
<dbReference type="AlphaFoldDB" id="W2T6F0"/>
<sequence>MLHISLSPHLDCLTAHFDTRYNFAHLHLLSIVLITTGAYHFIACDGVLVVTISNR</sequence>
<dbReference type="CTD" id="25351264"/>
<dbReference type="KEGG" id="nai:NECAME_11235"/>
<name>W2T6F0_NECAM</name>
<keyword evidence="1" id="KW-0472">Membrane</keyword>